<comment type="caution">
    <text evidence="1">The sequence shown here is derived from an EMBL/GenBank/DDBJ whole genome shotgun (WGS) entry which is preliminary data.</text>
</comment>
<sequence length="104" mass="12341">MTERLQLTSLENRPVFEGDVLFGIDGKALKACRPWRTDFPLRMEVISKEPEDPDFWATGTHWKGQQVLFWRAEDIPAPRDRTLFTRLSEQIEANKKRKEKRARR</sequence>
<reference evidence="1" key="1">
    <citation type="submission" date="2023-07" db="EMBL/GenBank/DDBJ databases">
        <title>Sorghum-associated microbial communities from plants grown in Nebraska, USA.</title>
        <authorList>
            <person name="Schachtman D."/>
        </authorList>
    </citation>
    <scope>NUCLEOTIDE SEQUENCE</scope>
    <source>
        <strain evidence="1">DS1061</strain>
    </source>
</reference>
<evidence type="ECO:0000313" key="1">
    <source>
        <dbReference type="EMBL" id="MDP9644582.1"/>
    </source>
</evidence>
<protein>
    <submittedName>
        <fullName evidence="1">Uncharacterized protein</fullName>
    </submittedName>
</protein>
<dbReference type="AlphaFoldDB" id="A0AB73I8B6"/>
<dbReference type="RefSeq" id="WP_392392340.1">
    <property type="nucleotide sequence ID" value="NZ_JAURTK010000001.1"/>
</dbReference>
<dbReference type="Proteomes" id="UP001229486">
    <property type="component" value="Unassembled WGS sequence"/>
</dbReference>
<accession>A0AB73I8B6</accession>
<evidence type="ECO:0000313" key="2">
    <source>
        <dbReference type="Proteomes" id="UP001229486"/>
    </source>
</evidence>
<dbReference type="EMBL" id="JAURTK010000001">
    <property type="protein sequence ID" value="MDP9644582.1"/>
    <property type="molecule type" value="Genomic_DNA"/>
</dbReference>
<name>A0AB73I8B6_9BURK</name>
<organism evidence="1 2">
    <name type="scientific">Paraburkholderia caledonica</name>
    <dbReference type="NCBI Taxonomy" id="134536"/>
    <lineage>
        <taxon>Bacteria</taxon>
        <taxon>Pseudomonadati</taxon>
        <taxon>Pseudomonadota</taxon>
        <taxon>Betaproteobacteria</taxon>
        <taxon>Burkholderiales</taxon>
        <taxon>Burkholderiaceae</taxon>
        <taxon>Paraburkholderia</taxon>
    </lineage>
</organism>
<proteinExistence type="predicted"/>
<gene>
    <name evidence="1" type="ORF">J2793_000004</name>
</gene>